<sequence length="93" mass="10389">FHSFARWFLPWLGVSELEKTVVNISVMMEGAFNATSDILPALKAEVRFLTEVVCQNRMALDLLTLKEGGVCTMINQSFCVHGNKDQKKKGGLE</sequence>
<gene>
    <name evidence="2" type="primary">Ervv2_1</name>
    <name evidence="2" type="ORF">UROIND_R15570</name>
</gene>
<keyword evidence="3" id="KW-1185">Reference proteome</keyword>
<dbReference type="AlphaFoldDB" id="A0A852LEQ1"/>
<dbReference type="EMBL" id="WBNH01013218">
    <property type="protein sequence ID" value="NXX87320.1"/>
    <property type="molecule type" value="Genomic_DNA"/>
</dbReference>
<proteinExistence type="predicted"/>
<dbReference type="Pfam" id="PF00429">
    <property type="entry name" value="TLV_coat"/>
    <property type="match status" value="1"/>
</dbReference>
<feature type="non-terminal residue" evidence="2">
    <location>
        <position position="93"/>
    </location>
</feature>
<dbReference type="Proteomes" id="UP000654395">
    <property type="component" value="Unassembled WGS sequence"/>
</dbReference>
<comment type="caution">
    <text evidence="2">The sequence shown here is derived from an EMBL/GenBank/DDBJ whole genome shotgun (WGS) entry which is preliminary data.</text>
</comment>
<organism evidence="2 3">
    <name type="scientific">Urocolius indicus</name>
    <name type="common">Red-faced mousebird</name>
    <name type="synonym">Colius indicus</name>
    <dbReference type="NCBI Taxonomy" id="458196"/>
    <lineage>
        <taxon>Eukaryota</taxon>
        <taxon>Metazoa</taxon>
        <taxon>Chordata</taxon>
        <taxon>Craniata</taxon>
        <taxon>Vertebrata</taxon>
        <taxon>Euteleostomi</taxon>
        <taxon>Archelosauria</taxon>
        <taxon>Archosauria</taxon>
        <taxon>Dinosauria</taxon>
        <taxon>Saurischia</taxon>
        <taxon>Theropoda</taxon>
        <taxon>Coelurosauria</taxon>
        <taxon>Aves</taxon>
        <taxon>Neognathae</taxon>
        <taxon>Neoaves</taxon>
        <taxon>Telluraves</taxon>
        <taxon>Coraciimorphae</taxon>
        <taxon>Coliiformes</taxon>
        <taxon>Coliidae</taxon>
        <taxon>Urocolius</taxon>
    </lineage>
</organism>
<dbReference type="InterPro" id="IPR018154">
    <property type="entry name" value="TLV/ENV_coat_polyprotein"/>
</dbReference>
<keyword evidence="1" id="KW-1015">Disulfide bond</keyword>
<evidence type="ECO:0000256" key="1">
    <source>
        <dbReference type="ARBA" id="ARBA00023157"/>
    </source>
</evidence>
<accession>A0A852LEQ1</accession>
<dbReference type="Gene3D" id="1.10.287.210">
    <property type="match status" value="1"/>
</dbReference>
<reference evidence="2" key="1">
    <citation type="submission" date="2020-02" db="EMBL/GenBank/DDBJ databases">
        <title>Bird 10,000 Genomes (B10K) Project - Family phase.</title>
        <authorList>
            <person name="Zhang G."/>
        </authorList>
    </citation>
    <scope>NUCLEOTIDE SEQUENCE</scope>
    <source>
        <strain evidence="2">B10K-DU-030-59</strain>
    </source>
</reference>
<evidence type="ECO:0000313" key="3">
    <source>
        <dbReference type="Proteomes" id="UP000654395"/>
    </source>
</evidence>
<name>A0A852LEQ1_UROIN</name>
<dbReference type="PANTHER" id="PTHR10424">
    <property type="entry name" value="VIRAL ENVELOPE PROTEIN"/>
    <property type="match status" value="1"/>
</dbReference>
<dbReference type="OrthoDB" id="8949317at2759"/>
<dbReference type="PANTHER" id="PTHR10424:SF73">
    <property type="entry name" value="ENDOGENOUS RETROVIRUS GROUP FC1 ENV POLYPROTEIN-RELATED"/>
    <property type="match status" value="1"/>
</dbReference>
<evidence type="ECO:0000313" key="2">
    <source>
        <dbReference type="EMBL" id="NXX87320.1"/>
    </source>
</evidence>
<feature type="non-terminal residue" evidence="2">
    <location>
        <position position="1"/>
    </location>
</feature>
<protein>
    <submittedName>
        <fullName evidence="2">ERVV2 protein</fullName>
    </submittedName>
</protein>
<dbReference type="SUPFAM" id="SSF58069">
    <property type="entry name" value="Virus ectodomain"/>
    <property type="match status" value="1"/>
</dbReference>